<keyword evidence="3" id="KW-1185">Reference proteome</keyword>
<reference evidence="2" key="1">
    <citation type="submission" date="2023-01" db="EMBL/GenBank/DDBJ databases">
        <title>Genome assembly of the deep-sea coral Lophelia pertusa.</title>
        <authorList>
            <person name="Herrera S."/>
            <person name="Cordes E."/>
        </authorList>
    </citation>
    <scope>NUCLEOTIDE SEQUENCE</scope>
    <source>
        <strain evidence="2">USNM1676648</strain>
        <tissue evidence="2">Polyp</tissue>
    </source>
</reference>
<proteinExistence type="predicted"/>
<organism evidence="2 3">
    <name type="scientific">Desmophyllum pertusum</name>
    <dbReference type="NCBI Taxonomy" id="174260"/>
    <lineage>
        <taxon>Eukaryota</taxon>
        <taxon>Metazoa</taxon>
        <taxon>Cnidaria</taxon>
        <taxon>Anthozoa</taxon>
        <taxon>Hexacorallia</taxon>
        <taxon>Scleractinia</taxon>
        <taxon>Caryophylliina</taxon>
        <taxon>Caryophylliidae</taxon>
        <taxon>Desmophyllum</taxon>
    </lineage>
</organism>
<evidence type="ECO:0000256" key="1">
    <source>
        <dbReference type="SAM" id="SignalP"/>
    </source>
</evidence>
<gene>
    <name evidence="2" type="ORF">OS493_009335</name>
</gene>
<dbReference type="InterPro" id="IPR029034">
    <property type="entry name" value="Cystine-knot_cytokine"/>
</dbReference>
<name>A0A9X0CS42_9CNID</name>
<protein>
    <submittedName>
        <fullName evidence="2">Uncharacterized protein</fullName>
    </submittedName>
</protein>
<dbReference type="AlphaFoldDB" id="A0A9X0CS42"/>
<dbReference type="SUPFAM" id="SSF57501">
    <property type="entry name" value="Cystine-knot cytokines"/>
    <property type="match status" value="1"/>
</dbReference>
<sequence>MKPLVSTVGWVMIVILEAAFGVLAAVNDPVLCHKPMPKTVAVDESRHRFYPYFVQLYQCQGSWGHESPNIKKCVATGWKEIKLTVYSTATWVETQVTVHNHTSCGPECTASATCDLRVQRWNEQRCKCDCLYQGSPPPNNIIKRKDGFRWNKNLCSYECNRPHAFCSEKKIWSRKDCSCVCRPFYKMNCEDDKKHLDPETCECKEAGLLRGQRPGFFTYPASRALVAVLVWQYW</sequence>
<comment type="caution">
    <text evidence="2">The sequence shown here is derived from an EMBL/GenBank/DDBJ whole genome shotgun (WGS) entry which is preliminary data.</text>
</comment>
<evidence type="ECO:0000313" key="3">
    <source>
        <dbReference type="Proteomes" id="UP001163046"/>
    </source>
</evidence>
<accession>A0A9X0CS42</accession>
<feature type="chain" id="PRO_5040814585" evidence="1">
    <location>
        <begin position="25"/>
        <end position="234"/>
    </location>
</feature>
<evidence type="ECO:0000313" key="2">
    <source>
        <dbReference type="EMBL" id="KAJ7374007.1"/>
    </source>
</evidence>
<dbReference type="OrthoDB" id="5981938at2759"/>
<dbReference type="EMBL" id="MU826829">
    <property type="protein sequence ID" value="KAJ7374007.1"/>
    <property type="molecule type" value="Genomic_DNA"/>
</dbReference>
<dbReference type="Proteomes" id="UP001163046">
    <property type="component" value="Unassembled WGS sequence"/>
</dbReference>
<dbReference type="Gene3D" id="2.10.90.10">
    <property type="entry name" value="Cystine-knot cytokines"/>
    <property type="match status" value="1"/>
</dbReference>
<feature type="signal peptide" evidence="1">
    <location>
        <begin position="1"/>
        <end position="24"/>
    </location>
</feature>
<keyword evidence="1" id="KW-0732">Signal</keyword>